<dbReference type="STRING" id="50429.A0A2B4RUW7"/>
<organism evidence="3 4">
    <name type="scientific">Stylophora pistillata</name>
    <name type="common">Smooth cauliflower coral</name>
    <dbReference type="NCBI Taxonomy" id="50429"/>
    <lineage>
        <taxon>Eukaryota</taxon>
        <taxon>Metazoa</taxon>
        <taxon>Cnidaria</taxon>
        <taxon>Anthozoa</taxon>
        <taxon>Hexacorallia</taxon>
        <taxon>Scleractinia</taxon>
        <taxon>Astrocoeniina</taxon>
        <taxon>Pocilloporidae</taxon>
        <taxon>Stylophora</taxon>
    </lineage>
</organism>
<proteinExistence type="predicted"/>
<evidence type="ECO:0000313" key="3">
    <source>
        <dbReference type="EMBL" id="PFX22244.1"/>
    </source>
</evidence>
<name>A0A2B4RUW7_STYPI</name>
<protein>
    <submittedName>
        <fullName evidence="3">Collagen triple helix repeat-containing protein 1</fullName>
    </submittedName>
</protein>
<feature type="compositionally biased region" description="Low complexity" evidence="1">
    <location>
        <begin position="261"/>
        <end position="270"/>
    </location>
</feature>
<dbReference type="InterPro" id="IPR050149">
    <property type="entry name" value="Collagen_superfamily"/>
</dbReference>
<feature type="region of interest" description="Disordered" evidence="1">
    <location>
        <begin position="232"/>
        <end position="305"/>
    </location>
</feature>
<feature type="compositionally biased region" description="Polar residues" evidence="1">
    <location>
        <begin position="291"/>
        <end position="305"/>
    </location>
</feature>
<dbReference type="GO" id="GO:0005594">
    <property type="term" value="C:collagen type IX trimer"/>
    <property type="evidence" value="ECO:0007669"/>
    <property type="project" value="TreeGrafter"/>
</dbReference>
<dbReference type="AlphaFoldDB" id="A0A2B4RUW7"/>
<dbReference type="GO" id="GO:0030198">
    <property type="term" value="P:extracellular matrix organization"/>
    <property type="evidence" value="ECO:0007669"/>
    <property type="project" value="TreeGrafter"/>
</dbReference>
<dbReference type="OrthoDB" id="5981861at2759"/>
<dbReference type="Pfam" id="PF01391">
    <property type="entry name" value="Collagen"/>
    <property type="match status" value="2"/>
</dbReference>
<keyword evidence="4" id="KW-1185">Reference proteome</keyword>
<comment type="caution">
    <text evidence="3">The sequence shown here is derived from an EMBL/GenBank/DDBJ whole genome shotgun (WGS) entry which is preliminary data.</text>
</comment>
<sequence length="441" mass="46688">MPGIPGIPGSPGPAGATGSPGSPGPQGPAGPKGHPGGKGDEGPQGPPGENGTQGSQGPPGPQGPKGDDGDRGIRGPPGPRGFPGLPGSFRGNWKQCVFNGLSDPKDVGLIRACRFKKASSKTGLRVFWNGVLRIYNCNHCCKRWHFTFNGRECTFPAKIDGVVYMRYGAQAKKNLLRVRHIEGVCERIPAEIVTVGFWIGNCPGYGNFDGHTGWNSVSRIYIEEPGPPNCYAGIPGMHGKPGSPGIPGRDGRDGREGVKGDQGSPGKSGPQGPPGPRGTPGAKGEPGVQCPSYQRGQRGESGTSGVMSFKNWKECSWSNLNEGKDIGLIKNFSDTSLRVSWTGTLRVEGCTGCCKRWYFTFNGAECSGPLPVDGVVYPGGASHQNPHRVRHIEGHCTNIHEGKVRVGFWVGNCQGYGNHDAYTGWKAVSRIYVEEVPKPQA</sequence>
<evidence type="ECO:0000313" key="4">
    <source>
        <dbReference type="Proteomes" id="UP000225706"/>
    </source>
</evidence>
<dbReference type="PANTHER" id="PTHR24023:SF372">
    <property type="entry name" value="COLLAGEN ALPHA-1(XVI) CHAIN"/>
    <property type="match status" value="1"/>
</dbReference>
<dbReference type="GO" id="GO:0005615">
    <property type="term" value="C:extracellular space"/>
    <property type="evidence" value="ECO:0007669"/>
    <property type="project" value="TreeGrafter"/>
</dbReference>
<dbReference type="InterPro" id="IPR008160">
    <property type="entry name" value="Collagen"/>
</dbReference>
<dbReference type="GO" id="GO:0030020">
    <property type="term" value="F:extracellular matrix structural constituent conferring tensile strength"/>
    <property type="evidence" value="ECO:0007669"/>
    <property type="project" value="TreeGrafter"/>
</dbReference>
<feature type="domain" description="CTHRC1 C-terminal" evidence="2">
    <location>
        <begin position="310"/>
        <end position="433"/>
    </location>
</feature>
<evidence type="ECO:0000256" key="1">
    <source>
        <dbReference type="SAM" id="MobiDB-lite"/>
    </source>
</evidence>
<feature type="region of interest" description="Disordered" evidence="1">
    <location>
        <begin position="1"/>
        <end position="86"/>
    </location>
</feature>
<feature type="domain" description="CTHRC1 C-terminal" evidence="2">
    <location>
        <begin position="88"/>
        <end position="222"/>
    </location>
</feature>
<dbReference type="EMBL" id="LSMT01000246">
    <property type="protein sequence ID" value="PFX22244.1"/>
    <property type="molecule type" value="Genomic_DNA"/>
</dbReference>
<reference evidence="4" key="1">
    <citation type="journal article" date="2017" name="bioRxiv">
        <title>Comparative analysis of the genomes of Stylophora pistillata and Acropora digitifera provides evidence for extensive differences between species of corals.</title>
        <authorList>
            <person name="Voolstra C.R."/>
            <person name="Li Y."/>
            <person name="Liew Y.J."/>
            <person name="Baumgarten S."/>
            <person name="Zoccola D."/>
            <person name="Flot J.-F."/>
            <person name="Tambutte S."/>
            <person name="Allemand D."/>
            <person name="Aranda M."/>
        </authorList>
    </citation>
    <scope>NUCLEOTIDE SEQUENCE [LARGE SCALE GENOMIC DNA]</scope>
</reference>
<evidence type="ECO:0000259" key="2">
    <source>
        <dbReference type="Pfam" id="PF25815"/>
    </source>
</evidence>
<feature type="compositionally biased region" description="Basic and acidic residues" evidence="1">
    <location>
        <begin position="249"/>
        <end position="259"/>
    </location>
</feature>
<dbReference type="InterPro" id="IPR057873">
    <property type="entry name" value="CTHRC1_C"/>
</dbReference>
<dbReference type="PANTHER" id="PTHR24023">
    <property type="entry name" value="COLLAGEN ALPHA"/>
    <property type="match status" value="1"/>
</dbReference>
<gene>
    <name evidence="3" type="primary">CTHRC1</name>
    <name evidence="3" type="ORF">AWC38_SpisGene13247</name>
</gene>
<dbReference type="Proteomes" id="UP000225706">
    <property type="component" value="Unassembled WGS sequence"/>
</dbReference>
<dbReference type="Pfam" id="PF25815">
    <property type="entry name" value="CTHRC1_C"/>
    <property type="match status" value="2"/>
</dbReference>
<keyword evidence="3" id="KW-0176">Collagen</keyword>
<accession>A0A2B4RUW7</accession>
<feature type="compositionally biased region" description="Low complexity" evidence="1">
    <location>
        <begin position="47"/>
        <end position="56"/>
    </location>
</feature>